<reference evidence="3" key="1">
    <citation type="journal article" date="2007" name="Science">
        <title>Evolutionary and biomedical insights from the rhesus macaque genome.</title>
        <authorList>
            <person name="Gibbs R.A."/>
            <person name="Rogers J."/>
            <person name="Katze M.G."/>
            <person name="Bumgarner R."/>
            <person name="Weinstock G.M."/>
            <person name="Mardis E.R."/>
            <person name="Remington K.A."/>
            <person name="Strausberg R.L."/>
            <person name="Venter J.C."/>
            <person name="Wilson R.K."/>
            <person name="Batzer M.A."/>
            <person name="Bustamante C.D."/>
            <person name="Eichler E.E."/>
            <person name="Hahn M.W."/>
            <person name="Hardison R.C."/>
            <person name="Makova K.D."/>
            <person name="Miller W."/>
            <person name="Milosavljevic A."/>
            <person name="Palermo R.E."/>
            <person name="Siepel A."/>
            <person name="Sikela J.M."/>
            <person name="Attaway T."/>
            <person name="Bell S."/>
            <person name="Bernard K.E."/>
            <person name="Buhay C.J."/>
            <person name="Chandrabose M.N."/>
            <person name="Dao M."/>
            <person name="Davis C."/>
            <person name="Delehaunty K.D."/>
            <person name="Ding Y."/>
            <person name="Dinh H.H."/>
            <person name="Dugan-Rocha S."/>
            <person name="Fulton L.A."/>
            <person name="Gabisi R.A."/>
            <person name="Garner T.T."/>
            <person name="Godfrey J."/>
            <person name="Hawes A.C."/>
            <person name="Hernandez J."/>
            <person name="Hines S."/>
            <person name="Holder M."/>
            <person name="Hume J."/>
            <person name="Jhangiani S.N."/>
            <person name="Joshi V."/>
            <person name="Khan Z.M."/>
            <person name="Kirkness E.F."/>
            <person name="Cree A."/>
            <person name="Fowler R.G."/>
            <person name="Lee S."/>
            <person name="Lewis L.R."/>
            <person name="Li Z."/>
            <person name="Liu Y.-S."/>
            <person name="Moore S.M."/>
            <person name="Muzny D."/>
            <person name="Nazareth L.V."/>
            <person name="Ngo D.N."/>
            <person name="Okwuonu G.O."/>
            <person name="Pai G."/>
            <person name="Parker D."/>
            <person name="Paul H.A."/>
            <person name="Pfannkoch C."/>
            <person name="Pohl C.S."/>
            <person name="Rogers Y.-H.C."/>
            <person name="Ruiz S.J."/>
            <person name="Sabo A."/>
            <person name="Santibanez J."/>
            <person name="Schneider B.W."/>
            <person name="Smith S.M."/>
            <person name="Sodergren E."/>
            <person name="Svatek A.F."/>
            <person name="Utterback T.R."/>
            <person name="Vattathil S."/>
            <person name="Warren W."/>
            <person name="White C.S."/>
            <person name="Chinwalla A.T."/>
            <person name="Feng Y."/>
            <person name="Halpern A.L."/>
            <person name="Hillier L.W."/>
            <person name="Huang X."/>
            <person name="Minx P."/>
            <person name="Nelson J.O."/>
            <person name="Pepin K.H."/>
            <person name="Qin X."/>
            <person name="Sutton G.G."/>
            <person name="Venter E."/>
            <person name="Walenz B.P."/>
            <person name="Wallis J.W."/>
            <person name="Worley K.C."/>
            <person name="Yang S.-P."/>
            <person name="Jones S.M."/>
            <person name="Marra M.A."/>
            <person name="Rocchi M."/>
            <person name="Schein J.E."/>
            <person name="Baertsch R."/>
            <person name="Clarke L."/>
            <person name="Csuros M."/>
            <person name="Glasscock J."/>
            <person name="Harris R.A."/>
            <person name="Havlak P."/>
            <person name="Jackson A.R."/>
            <person name="Jiang H."/>
            <person name="Liu Y."/>
            <person name="Messina D.N."/>
            <person name="Shen Y."/>
            <person name="Song H.X.-Z."/>
            <person name="Wylie T."/>
            <person name="Zhang L."/>
            <person name="Birney E."/>
            <person name="Han K."/>
            <person name="Konkel M.K."/>
            <person name="Lee J."/>
            <person name="Smit A.F.A."/>
            <person name="Ullmer B."/>
            <person name="Wang H."/>
            <person name="Xing J."/>
            <person name="Burhans R."/>
            <person name="Cheng Z."/>
            <person name="Karro J.E."/>
            <person name="Ma J."/>
            <person name="Raney B."/>
            <person name="She X."/>
            <person name="Cox M.J."/>
            <person name="Demuth J.P."/>
            <person name="Dumas L.J."/>
            <person name="Han S.-G."/>
            <person name="Hopkins J."/>
            <person name="Karimpour-Fard A."/>
            <person name="Kim Y.H."/>
            <person name="Pollack J.R."/>
            <person name="Vinar T."/>
            <person name="Addo-Quaye C."/>
            <person name="Degenhardt J."/>
            <person name="Denby A."/>
            <person name="Hubisz M.J."/>
            <person name="Indap A."/>
            <person name="Kosiol C."/>
            <person name="Lahn B.T."/>
            <person name="Lawson H.A."/>
            <person name="Marklein A."/>
            <person name="Nielsen R."/>
            <person name="Vallender E.J."/>
            <person name="Clark A.G."/>
            <person name="Ferguson B."/>
            <person name="Hernandez R.D."/>
            <person name="Hirani K."/>
            <person name="Kehrer-Sawatzki H."/>
            <person name="Kolb J."/>
            <person name="Patil S."/>
            <person name="Pu L.-L."/>
            <person name="Ren Y."/>
            <person name="Smith D.G."/>
            <person name="Wheeler D.A."/>
            <person name="Schenck I."/>
            <person name="Ball E.V."/>
            <person name="Chen R."/>
            <person name="Cooper D.N."/>
            <person name="Giardine B."/>
            <person name="Hsu F."/>
            <person name="Kent W.J."/>
            <person name="Lesk A."/>
            <person name="Nelson D.L."/>
            <person name="O'brien W.E."/>
            <person name="Pruefer K."/>
            <person name="Stenson P.D."/>
            <person name="Wallace J.C."/>
            <person name="Ke H."/>
            <person name="Liu X.-M."/>
            <person name="Wang P."/>
            <person name="Xiang A.P."/>
            <person name="Yang F."/>
            <person name="Barber G.P."/>
            <person name="Haussler D."/>
            <person name="Karolchik D."/>
            <person name="Kern A.D."/>
            <person name="Kuhn R.M."/>
            <person name="Smith K.E."/>
            <person name="Zwieg A.S."/>
        </authorList>
    </citation>
    <scope>NUCLEOTIDE SEQUENCE [LARGE SCALE GENOMIC DNA]</scope>
    <source>
        <strain evidence="3">17573</strain>
    </source>
</reference>
<evidence type="ECO:0000256" key="1">
    <source>
        <dbReference type="SAM" id="SignalP"/>
    </source>
</evidence>
<dbReference type="PANTHER" id="PTHR46254">
    <property type="entry name" value="PROTEIN GVQW1-RELATED"/>
    <property type="match status" value="1"/>
</dbReference>
<proteinExistence type="predicted"/>
<keyword evidence="1" id="KW-0732">Signal</keyword>
<feature type="signal peptide" evidence="1">
    <location>
        <begin position="1"/>
        <end position="18"/>
    </location>
</feature>
<reference evidence="2" key="2">
    <citation type="submission" date="2019-01" db="EMBL/GenBank/DDBJ databases">
        <authorList>
            <person name="Graves T."/>
            <person name="Eichler E.E."/>
            <person name="Wilson R.K."/>
        </authorList>
    </citation>
    <scope>NUCLEOTIDE SEQUENCE [LARGE SCALE GENOMIC DNA]</scope>
    <source>
        <strain evidence="2">17573</strain>
    </source>
</reference>
<dbReference type="PaxDb" id="9544-ENSMMUP00000035207"/>
<dbReference type="OMA" id="KHWINIC"/>
<evidence type="ECO:0000313" key="2">
    <source>
        <dbReference type="Ensembl" id="ENSMMUP00000076387.1"/>
    </source>
</evidence>
<evidence type="ECO:0000313" key="3">
    <source>
        <dbReference type="Proteomes" id="UP000006718"/>
    </source>
</evidence>
<sequence>FFFFFFFLSLCCPGWSAAVQSRLTATSTSWVQAISCLSLPSSWDYRCTPPRLANFCIFSRDRVSPCWSGWSQTLDLRRSAHLGLPELWDYRREPLCPAHKCSFSKLNDVRTKKCVILYIKNNIEFLPYNQERSKHWINIC</sequence>
<dbReference type="Ensembl" id="ENSMMUT00000086734.1">
    <property type="protein sequence ID" value="ENSMMUP00000076387.1"/>
    <property type="gene ID" value="ENSMMUG00000060423.1"/>
</dbReference>
<dbReference type="PANTHER" id="PTHR46254:SF11">
    <property type="entry name" value="SECRETED PROTEIN"/>
    <property type="match status" value="1"/>
</dbReference>
<feature type="chain" id="PRO_5023935610" evidence="1">
    <location>
        <begin position="19"/>
        <end position="140"/>
    </location>
</feature>
<dbReference type="Proteomes" id="UP000006718">
    <property type="component" value="Chromosome 5"/>
</dbReference>
<protein>
    <submittedName>
        <fullName evidence="2">Uncharacterized protein</fullName>
    </submittedName>
</protein>
<organism evidence="2 3">
    <name type="scientific">Macaca mulatta</name>
    <name type="common">Rhesus macaque</name>
    <dbReference type="NCBI Taxonomy" id="9544"/>
    <lineage>
        <taxon>Eukaryota</taxon>
        <taxon>Metazoa</taxon>
        <taxon>Chordata</taxon>
        <taxon>Craniata</taxon>
        <taxon>Vertebrata</taxon>
        <taxon>Euteleostomi</taxon>
        <taxon>Mammalia</taxon>
        <taxon>Eutheria</taxon>
        <taxon>Euarchontoglires</taxon>
        <taxon>Primates</taxon>
        <taxon>Haplorrhini</taxon>
        <taxon>Catarrhini</taxon>
        <taxon>Cercopithecidae</taxon>
        <taxon>Cercopithecinae</taxon>
        <taxon>Macaca</taxon>
    </lineage>
</organism>
<dbReference type="GeneTree" id="ENSGT00940000161627"/>
<name>A0A5F8AHF4_MACMU</name>
<dbReference type="Bgee" id="ENSMMUG00000060423">
    <property type="expression patterns" value="Expressed in thoracic segment of trunk and 1 other cell type or tissue"/>
</dbReference>
<reference evidence="2" key="4">
    <citation type="submission" date="2025-09" db="UniProtKB">
        <authorList>
            <consortium name="Ensembl"/>
        </authorList>
    </citation>
    <scope>IDENTIFICATION</scope>
    <source>
        <strain evidence="2">17573</strain>
    </source>
</reference>
<dbReference type="VEuPathDB" id="HostDB:ENSMMUG00000060423"/>
<accession>A0A5F8AHF4</accession>
<dbReference type="InParanoid" id="A0A5F8AHF4"/>
<reference evidence="2" key="3">
    <citation type="submission" date="2025-08" db="UniProtKB">
        <authorList>
            <consortium name="Ensembl"/>
        </authorList>
    </citation>
    <scope>IDENTIFICATION</scope>
    <source>
        <strain evidence="2">17573</strain>
    </source>
</reference>
<keyword evidence="3" id="KW-1185">Reference proteome</keyword>
<dbReference type="AlphaFoldDB" id="A0A5F8AHF4"/>